<dbReference type="Proteomes" id="UP000076923">
    <property type="component" value="Unassembled WGS sequence"/>
</dbReference>
<proteinExistence type="predicted"/>
<dbReference type="STRING" id="1333662.LPB303_15345"/>
<name>A0A176T100_9FLAO</name>
<protein>
    <submittedName>
        <fullName evidence="1">Uncharacterized protein</fullName>
    </submittedName>
</protein>
<dbReference type="OrthoDB" id="1448847at2"/>
<accession>A0A176T100</accession>
<dbReference type="EMBL" id="LVWE01000067">
    <property type="protein sequence ID" value="OAD41559.1"/>
    <property type="molecule type" value="Genomic_DNA"/>
</dbReference>
<organism evidence="1 2">
    <name type="scientific">Polaribacter atrinae</name>
    <dbReference type="NCBI Taxonomy" id="1333662"/>
    <lineage>
        <taxon>Bacteria</taxon>
        <taxon>Pseudomonadati</taxon>
        <taxon>Bacteroidota</taxon>
        <taxon>Flavobacteriia</taxon>
        <taxon>Flavobacteriales</taxon>
        <taxon>Flavobacteriaceae</taxon>
    </lineage>
</organism>
<dbReference type="RefSeq" id="WP_068452174.1">
    <property type="nucleotide sequence ID" value="NZ_CP150660.1"/>
</dbReference>
<dbReference type="AlphaFoldDB" id="A0A176T100"/>
<keyword evidence="2" id="KW-1185">Reference proteome</keyword>
<sequence length="187" mass="21127">MKKTLLILIFLSFISNSCEKNNSVINEKKKIETLELNTKSSENKVLIDSFRVLKDSVIIPEFAIKINLSEKAKAKLKKDNESTIVQAYFSGIPKDTLDSDYQKWGETNIGQHRIELWNSKIAHFKNVKISKKALEDLSDTNFEVLINVFSGRHSTTSNILDCGILQASIDKVKGKTHLINGKLLFGE</sequence>
<evidence type="ECO:0000313" key="1">
    <source>
        <dbReference type="EMBL" id="OAD41559.1"/>
    </source>
</evidence>
<reference evidence="1 2" key="1">
    <citation type="submission" date="2016-02" db="EMBL/GenBank/DDBJ databases">
        <title>Draft genome sequence of Polaribacter atrinae KACC17473.</title>
        <authorList>
            <person name="Shin S.-K."/>
            <person name="Yi H."/>
        </authorList>
    </citation>
    <scope>NUCLEOTIDE SEQUENCE [LARGE SCALE GENOMIC DNA]</scope>
    <source>
        <strain evidence="1 2">KACC 17473</strain>
    </source>
</reference>
<comment type="caution">
    <text evidence="1">The sequence shown here is derived from an EMBL/GenBank/DDBJ whole genome shotgun (WGS) entry which is preliminary data.</text>
</comment>
<evidence type="ECO:0000313" key="2">
    <source>
        <dbReference type="Proteomes" id="UP000076923"/>
    </source>
</evidence>
<gene>
    <name evidence="1" type="ORF">LPB303_15345</name>
</gene>